<gene>
    <name evidence="3" type="ORF">CAPTEDRAFT_212888</name>
</gene>
<evidence type="ECO:0000313" key="5">
    <source>
        <dbReference type="Proteomes" id="UP000014760"/>
    </source>
</evidence>
<sequence length="231" mass="25311">MSGDSKSLQDSGTGSFGSESDSSPVQPKLTSVNNGSCHNPVNGDKQLREQPASFQVGYLGGMALDKRHTQPMVPWMLTEMKRKKTPVQVNLSIAPSSLKATSEERELFEHNPLTISRFAKSNQHPACFGYLTRNSSGSPYTCHGFVALSEPTSFDANNPNIIKYFCKCACLGVLLSTQESGCPCSEWQYGIEKNGFCKLIIIYVRPSVNAINIEVLQGLLIHRQADTLAVY</sequence>
<dbReference type="HOGENOM" id="CLU_1200824_0_0_1"/>
<reference evidence="4" key="3">
    <citation type="submission" date="2015-06" db="UniProtKB">
        <authorList>
            <consortium name="EnsemblMetazoa"/>
        </authorList>
    </citation>
    <scope>IDENTIFICATION</scope>
</reference>
<dbReference type="SUPFAM" id="SSF50729">
    <property type="entry name" value="PH domain-like"/>
    <property type="match status" value="1"/>
</dbReference>
<dbReference type="CDD" id="cd00934">
    <property type="entry name" value="PTB"/>
    <property type="match status" value="1"/>
</dbReference>
<feature type="domain" description="PID" evidence="2">
    <location>
        <begin position="53"/>
        <end position="145"/>
    </location>
</feature>
<evidence type="ECO:0000259" key="2">
    <source>
        <dbReference type="PROSITE" id="PS01179"/>
    </source>
</evidence>
<accession>R7TPC4</accession>
<name>R7TPC4_CAPTE</name>
<dbReference type="Proteomes" id="UP000014760">
    <property type="component" value="Unassembled WGS sequence"/>
</dbReference>
<dbReference type="EMBL" id="AMQN01002632">
    <property type="status" value="NOT_ANNOTATED_CDS"/>
    <property type="molecule type" value="Genomic_DNA"/>
</dbReference>
<evidence type="ECO:0000313" key="3">
    <source>
        <dbReference type="EMBL" id="ELT93346.1"/>
    </source>
</evidence>
<feature type="region of interest" description="Disordered" evidence="1">
    <location>
        <begin position="1"/>
        <end position="47"/>
    </location>
</feature>
<dbReference type="OrthoDB" id="295078at2759"/>
<dbReference type="Gene3D" id="2.30.29.30">
    <property type="entry name" value="Pleckstrin-homology domain (PH domain)/Phosphotyrosine-binding domain (PTB)"/>
    <property type="match status" value="1"/>
</dbReference>
<reference evidence="5" key="1">
    <citation type="submission" date="2012-12" db="EMBL/GenBank/DDBJ databases">
        <authorList>
            <person name="Hellsten U."/>
            <person name="Grimwood J."/>
            <person name="Chapman J.A."/>
            <person name="Shapiro H."/>
            <person name="Aerts A."/>
            <person name="Otillar R.P."/>
            <person name="Terry A.Y."/>
            <person name="Boore J.L."/>
            <person name="Simakov O."/>
            <person name="Marletaz F."/>
            <person name="Cho S.-J."/>
            <person name="Edsinger-Gonzales E."/>
            <person name="Havlak P."/>
            <person name="Kuo D.-H."/>
            <person name="Larsson T."/>
            <person name="Lv J."/>
            <person name="Arendt D."/>
            <person name="Savage R."/>
            <person name="Osoegawa K."/>
            <person name="de Jong P."/>
            <person name="Lindberg D.R."/>
            <person name="Seaver E.C."/>
            <person name="Weisblat D.A."/>
            <person name="Putnam N.H."/>
            <person name="Grigoriev I.V."/>
            <person name="Rokhsar D.S."/>
        </authorList>
    </citation>
    <scope>NUCLEOTIDE SEQUENCE</scope>
    <source>
        <strain evidence="5">I ESC-2004</strain>
    </source>
</reference>
<dbReference type="PROSITE" id="PS01179">
    <property type="entry name" value="PID"/>
    <property type="match status" value="1"/>
</dbReference>
<reference evidence="3 5" key="2">
    <citation type="journal article" date="2013" name="Nature">
        <title>Insights into bilaterian evolution from three spiralian genomes.</title>
        <authorList>
            <person name="Simakov O."/>
            <person name="Marletaz F."/>
            <person name="Cho S.J."/>
            <person name="Edsinger-Gonzales E."/>
            <person name="Havlak P."/>
            <person name="Hellsten U."/>
            <person name="Kuo D.H."/>
            <person name="Larsson T."/>
            <person name="Lv J."/>
            <person name="Arendt D."/>
            <person name="Savage R."/>
            <person name="Osoegawa K."/>
            <person name="de Jong P."/>
            <person name="Grimwood J."/>
            <person name="Chapman J.A."/>
            <person name="Shapiro H."/>
            <person name="Aerts A."/>
            <person name="Otillar R.P."/>
            <person name="Terry A.Y."/>
            <person name="Boore J.L."/>
            <person name="Grigoriev I.V."/>
            <person name="Lindberg D.R."/>
            <person name="Seaver E.C."/>
            <person name="Weisblat D.A."/>
            <person name="Putnam N.H."/>
            <person name="Rokhsar D.S."/>
        </authorList>
    </citation>
    <scope>NUCLEOTIDE SEQUENCE</scope>
    <source>
        <strain evidence="3 5">I ESC-2004</strain>
    </source>
</reference>
<dbReference type="EMBL" id="KB309773">
    <property type="protein sequence ID" value="ELT93346.1"/>
    <property type="molecule type" value="Genomic_DNA"/>
</dbReference>
<protein>
    <recommendedName>
        <fullName evidence="2">PID domain-containing protein</fullName>
    </recommendedName>
</protein>
<organism evidence="3">
    <name type="scientific">Capitella teleta</name>
    <name type="common">Polychaete worm</name>
    <dbReference type="NCBI Taxonomy" id="283909"/>
    <lineage>
        <taxon>Eukaryota</taxon>
        <taxon>Metazoa</taxon>
        <taxon>Spiralia</taxon>
        <taxon>Lophotrochozoa</taxon>
        <taxon>Annelida</taxon>
        <taxon>Polychaeta</taxon>
        <taxon>Sedentaria</taxon>
        <taxon>Scolecida</taxon>
        <taxon>Capitellidae</taxon>
        <taxon>Capitella</taxon>
    </lineage>
</organism>
<dbReference type="InterPro" id="IPR011993">
    <property type="entry name" value="PH-like_dom_sf"/>
</dbReference>
<evidence type="ECO:0000256" key="1">
    <source>
        <dbReference type="SAM" id="MobiDB-lite"/>
    </source>
</evidence>
<dbReference type="EnsemblMetazoa" id="CapteT212888">
    <property type="protein sequence ID" value="CapteP212888"/>
    <property type="gene ID" value="CapteG212888"/>
</dbReference>
<keyword evidence="5" id="KW-1185">Reference proteome</keyword>
<proteinExistence type="predicted"/>
<dbReference type="InterPro" id="IPR006020">
    <property type="entry name" value="PTB/PI_dom"/>
</dbReference>
<feature type="compositionally biased region" description="Polar residues" evidence="1">
    <location>
        <begin position="1"/>
        <end position="39"/>
    </location>
</feature>
<evidence type="ECO:0000313" key="4">
    <source>
        <dbReference type="EnsemblMetazoa" id="CapteP212888"/>
    </source>
</evidence>
<dbReference type="AlphaFoldDB" id="R7TPC4"/>